<proteinExistence type="predicted"/>
<evidence type="ECO:0000313" key="1">
    <source>
        <dbReference type="EMBL" id="CAD7004375.1"/>
    </source>
</evidence>
<name>A0A811V207_CERCA</name>
<accession>A0A811V207</accession>
<dbReference type="AlphaFoldDB" id="A0A811V207"/>
<protein>
    <submittedName>
        <fullName evidence="1">(Mediterranean fruit fly) hypothetical protein</fullName>
    </submittedName>
</protein>
<reference evidence="1" key="1">
    <citation type="submission" date="2020-11" db="EMBL/GenBank/DDBJ databases">
        <authorList>
            <person name="Whitehead M."/>
        </authorList>
    </citation>
    <scope>NUCLEOTIDE SEQUENCE</scope>
    <source>
        <strain evidence="1">EGII</strain>
    </source>
</reference>
<sequence>MFSFRLWLTQQQMCDIISVTTAAATATTNHYLCTPHFVSVNCLTHTSSLELTSEFMSNYRSASIVVAATAVIINTCEGLTAAGLAADEKAANNKSNSNTANKKLVQSCQLSKQASIQTPSIHPSIPQRLVVGLSNLLITLLLPLKLLTTLVVY</sequence>
<comment type="caution">
    <text evidence="1">The sequence shown here is derived from an EMBL/GenBank/DDBJ whole genome shotgun (WGS) entry which is preliminary data.</text>
</comment>
<evidence type="ECO:0000313" key="2">
    <source>
        <dbReference type="Proteomes" id="UP000606786"/>
    </source>
</evidence>
<organism evidence="1 2">
    <name type="scientific">Ceratitis capitata</name>
    <name type="common">Mediterranean fruit fly</name>
    <name type="synonym">Tephritis capitata</name>
    <dbReference type="NCBI Taxonomy" id="7213"/>
    <lineage>
        <taxon>Eukaryota</taxon>
        <taxon>Metazoa</taxon>
        <taxon>Ecdysozoa</taxon>
        <taxon>Arthropoda</taxon>
        <taxon>Hexapoda</taxon>
        <taxon>Insecta</taxon>
        <taxon>Pterygota</taxon>
        <taxon>Neoptera</taxon>
        <taxon>Endopterygota</taxon>
        <taxon>Diptera</taxon>
        <taxon>Brachycera</taxon>
        <taxon>Muscomorpha</taxon>
        <taxon>Tephritoidea</taxon>
        <taxon>Tephritidae</taxon>
        <taxon>Ceratitis</taxon>
        <taxon>Ceratitis</taxon>
    </lineage>
</organism>
<dbReference type="Proteomes" id="UP000606786">
    <property type="component" value="Unassembled WGS sequence"/>
</dbReference>
<gene>
    <name evidence="1" type="ORF">CCAP1982_LOCUS12785</name>
</gene>
<keyword evidence="2" id="KW-1185">Reference proteome</keyword>
<dbReference type="EMBL" id="CAJHJT010000034">
    <property type="protein sequence ID" value="CAD7004375.1"/>
    <property type="molecule type" value="Genomic_DNA"/>
</dbReference>